<dbReference type="Proteomes" id="UP001239111">
    <property type="component" value="Chromosome 3"/>
</dbReference>
<gene>
    <name evidence="1" type="ORF">QAD02_003510</name>
</gene>
<name>A0ACC2NNR2_9HYME</name>
<dbReference type="EMBL" id="CM056743">
    <property type="protein sequence ID" value="KAJ8672251.1"/>
    <property type="molecule type" value="Genomic_DNA"/>
</dbReference>
<accession>A0ACC2NNR2</accession>
<keyword evidence="2" id="KW-1185">Reference proteome</keyword>
<sequence>MKEAAHKQRVEEIAADLMSCEQFGNTQTPDNIFLQLGVEPGTQSTQTLYQSNLSGPYGKVDLDTTEPAVGNVIGVMEDEKLINQCSSDRPSEKLLDNECHLMISEYRTIETTGMMDYATGIVNFNENLLNQNSEQNTPNTEGGMERYGAIESDHICEIHSVGVRDEPPSNEKTDTLPNTDWKPDSIMNLGTPQPNTSKTMEIMVNDIRNILKTRLNLPNTADCASTDKSTERSTTITATKRDEDTMKRHTRSSDRNQRYACYLNSREKILQTRYPDLSDLQKQAENNCPDLDNSFWENIETFSCKRSVFYRKKSRVICHLSFFKEIHEPMGSKIDSKHVLIKSNKNPQMPICVSCHSSHCEDKEAVKCRYRVKTYLELMCESELGDRKDITDKWD</sequence>
<evidence type="ECO:0000313" key="1">
    <source>
        <dbReference type="EMBL" id="KAJ8672251.1"/>
    </source>
</evidence>
<evidence type="ECO:0000313" key="2">
    <source>
        <dbReference type="Proteomes" id="UP001239111"/>
    </source>
</evidence>
<comment type="caution">
    <text evidence="1">The sequence shown here is derived from an EMBL/GenBank/DDBJ whole genome shotgun (WGS) entry which is preliminary data.</text>
</comment>
<protein>
    <submittedName>
        <fullName evidence="1">Uncharacterized protein</fullName>
    </submittedName>
</protein>
<organism evidence="1 2">
    <name type="scientific">Eretmocerus hayati</name>
    <dbReference type="NCBI Taxonomy" id="131215"/>
    <lineage>
        <taxon>Eukaryota</taxon>
        <taxon>Metazoa</taxon>
        <taxon>Ecdysozoa</taxon>
        <taxon>Arthropoda</taxon>
        <taxon>Hexapoda</taxon>
        <taxon>Insecta</taxon>
        <taxon>Pterygota</taxon>
        <taxon>Neoptera</taxon>
        <taxon>Endopterygota</taxon>
        <taxon>Hymenoptera</taxon>
        <taxon>Apocrita</taxon>
        <taxon>Proctotrupomorpha</taxon>
        <taxon>Chalcidoidea</taxon>
        <taxon>Aphelinidae</taxon>
        <taxon>Aphelininae</taxon>
        <taxon>Eretmocerus</taxon>
    </lineage>
</organism>
<reference evidence="1" key="1">
    <citation type="submission" date="2023-04" db="EMBL/GenBank/DDBJ databases">
        <title>A chromosome-level genome assembly of the parasitoid wasp Eretmocerus hayati.</title>
        <authorList>
            <person name="Zhong Y."/>
            <person name="Liu S."/>
            <person name="Liu Y."/>
        </authorList>
    </citation>
    <scope>NUCLEOTIDE SEQUENCE</scope>
    <source>
        <strain evidence="1">ZJU_SS_LIU_2023</strain>
    </source>
</reference>
<proteinExistence type="predicted"/>